<protein>
    <submittedName>
        <fullName evidence="1">Uncharacterized protein</fullName>
    </submittedName>
</protein>
<dbReference type="OrthoDB" id="626167at2759"/>
<gene>
    <name evidence="1" type="ORF">GLRG_04722</name>
</gene>
<dbReference type="HOGENOM" id="CLU_1570510_0_0_1"/>
<evidence type="ECO:0000313" key="2">
    <source>
        <dbReference type="Proteomes" id="UP000008782"/>
    </source>
</evidence>
<keyword evidence="2" id="KW-1185">Reference proteome</keyword>
<accession>E3QFE0</accession>
<dbReference type="EMBL" id="GG697345">
    <property type="protein sequence ID" value="EFQ29578.1"/>
    <property type="molecule type" value="Genomic_DNA"/>
</dbReference>
<reference evidence="2" key="1">
    <citation type="journal article" date="2012" name="Nat. Genet.">
        <title>Lifestyle transitions in plant pathogenic Colletotrichum fungi deciphered by genome and transcriptome analyses.</title>
        <authorList>
            <person name="O'Connell R.J."/>
            <person name="Thon M.R."/>
            <person name="Hacquard S."/>
            <person name="Amyotte S.G."/>
            <person name="Kleemann J."/>
            <person name="Torres M.F."/>
            <person name="Damm U."/>
            <person name="Buiate E.A."/>
            <person name="Epstein L."/>
            <person name="Alkan N."/>
            <person name="Altmueller J."/>
            <person name="Alvarado-Balderrama L."/>
            <person name="Bauser C.A."/>
            <person name="Becker C."/>
            <person name="Birren B.W."/>
            <person name="Chen Z."/>
            <person name="Choi J."/>
            <person name="Crouch J.A."/>
            <person name="Duvick J.P."/>
            <person name="Farman M.A."/>
            <person name="Gan P."/>
            <person name="Heiman D."/>
            <person name="Henrissat B."/>
            <person name="Howard R.J."/>
            <person name="Kabbage M."/>
            <person name="Koch C."/>
            <person name="Kracher B."/>
            <person name="Kubo Y."/>
            <person name="Law A.D."/>
            <person name="Lebrun M.-H."/>
            <person name="Lee Y.-H."/>
            <person name="Miyara I."/>
            <person name="Moore N."/>
            <person name="Neumann U."/>
            <person name="Nordstroem K."/>
            <person name="Panaccione D.G."/>
            <person name="Panstruga R."/>
            <person name="Place M."/>
            <person name="Proctor R.H."/>
            <person name="Prusky D."/>
            <person name="Rech G."/>
            <person name="Reinhardt R."/>
            <person name="Rollins J.A."/>
            <person name="Rounsley S."/>
            <person name="Schardl C.L."/>
            <person name="Schwartz D.C."/>
            <person name="Shenoy N."/>
            <person name="Shirasu K."/>
            <person name="Sikhakolli U.R."/>
            <person name="Stueber K."/>
            <person name="Sukno S.A."/>
            <person name="Sweigard J.A."/>
            <person name="Takano Y."/>
            <person name="Takahara H."/>
            <person name="Trail F."/>
            <person name="van der Does H.C."/>
            <person name="Voll L.M."/>
            <person name="Will I."/>
            <person name="Young S."/>
            <person name="Zeng Q."/>
            <person name="Zhang J."/>
            <person name="Zhou S."/>
            <person name="Dickman M.B."/>
            <person name="Schulze-Lefert P."/>
            <person name="Ver Loren van Themaat E."/>
            <person name="Ma L.-J."/>
            <person name="Vaillancourt L.J."/>
        </authorList>
    </citation>
    <scope>NUCLEOTIDE SEQUENCE [LARGE SCALE GENOMIC DNA]</scope>
    <source>
        <strain evidence="2">M1.001 / M2 / FGSC 10212</strain>
    </source>
</reference>
<dbReference type="STRING" id="645133.E3QFE0"/>
<sequence>MHKGAGKRTIDIILADIPQAHAWGLFGVILGVRRTLTVNEFKVVYCLTQPTTIAVGPARSYNELELPTDVEEFKISVLWCDNRPIFFHAAFNWHEHVILGGESAMEALGDARYAAIIDVSKPSFWAWFFLVAEKITEIKSPWGLRPSHCLVRMSLGGRPKKATASLTNSI</sequence>
<proteinExistence type="predicted"/>
<organism evidence="2">
    <name type="scientific">Colletotrichum graminicola (strain M1.001 / M2 / FGSC 10212)</name>
    <name type="common">Maize anthracnose fungus</name>
    <name type="synonym">Glomerella graminicola</name>
    <dbReference type="NCBI Taxonomy" id="645133"/>
    <lineage>
        <taxon>Eukaryota</taxon>
        <taxon>Fungi</taxon>
        <taxon>Dikarya</taxon>
        <taxon>Ascomycota</taxon>
        <taxon>Pezizomycotina</taxon>
        <taxon>Sordariomycetes</taxon>
        <taxon>Hypocreomycetidae</taxon>
        <taxon>Glomerellales</taxon>
        <taxon>Glomerellaceae</taxon>
        <taxon>Colletotrichum</taxon>
        <taxon>Colletotrichum graminicola species complex</taxon>
    </lineage>
</organism>
<dbReference type="eggNOG" id="KOG4177">
    <property type="taxonomic scope" value="Eukaryota"/>
</dbReference>
<dbReference type="Proteomes" id="UP000008782">
    <property type="component" value="Unassembled WGS sequence"/>
</dbReference>
<name>E3QFE0_COLGM</name>
<evidence type="ECO:0000313" key="1">
    <source>
        <dbReference type="EMBL" id="EFQ29578.1"/>
    </source>
</evidence>
<dbReference type="RefSeq" id="XP_008093598.1">
    <property type="nucleotide sequence ID" value="XM_008095407.1"/>
</dbReference>
<dbReference type="AlphaFoldDB" id="E3QFE0"/>
<dbReference type="VEuPathDB" id="FungiDB:GLRG_04722"/>
<dbReference type="GeneID" id="24410087"/>